<dbReference type="EMBL" id="JAWWMZ010000002">
    <property type="protein sequence ID" value="MDX4953405.1"/>
    <property type="molecule type" value="Genomic_DNA"/>
</dbReference>
<sequence length="89" mass="10321">MREQDLGNGFSITYVRDGLGIIYLNKKRVIRGGIKILLDNNDLIFGYIDADDDDFKDVKGVHDRTGYFLIDKKNNKISNIDNFKEMDFK</sequence>
<protein>
    <recommendedName>
        <fullName evidence="3">WG repeat-containing protein</fullName>
    </recommendedName>
</protein>
<gene>
    <name evidence="1" type="ORF">SGN30_08220</name>
</gene>
<reference evidence="1" key="1">
    <citation type="submission" date="2023-11" db="EMBL/GenBank/DDBJ databases">
        <title>Identification and selenium tolerance of Delftia acidovorans R3-25.</title>
        <authorList>
            <person name="Zhang S."/>
            <person name="Liu Y."/>
            <person name="Guo Y."/>
        </authorList>
    </citation>
    <scope>NUCLEOTIDE SEQUENCE</scope>
    <source>
        <strain evidence="1">R3-25</strain>
    </source>
</reference>
<evidence type="ECO:0000313" key="2">
    <source>
        <dbReference type="Proteomes" id="UP001287445"/>
    </source>
</evidence>
<name>A0AAJ2QWN0_DELAC</name>
<organism evidence="1 2">
    <name type="scientific">Delftia acidovorans</name>
    <name type="common">Pseudomonas acidovorans</name>
    <name type="synonym">Comamonas acidovorans</name>
    <dbReference type="NCBI Taxonomy" id="80866"/>
    <lineage>
        <taxon>Bacteria</taxon>
        <taxon>Pseudomonadati</taxon>
        <taxon>Pseudomonadota</taxon>
        <taxon>Betaproteobacteria</taxon>
        <taxon>Burkholderiales</taxon>
        <taxon>Comamonadaceae</taxon>
        <taxon>Delftia</taxon>
    </lineage>
</organism>
<comment type="caution">
    <text evidence="1">The sequence shown here is derived from an EMBL/GenBank/DDBJ whole genome shotgun (WGS) entry which is preliminary data.</text>
</comment>
<accession>A0AAJ2QWN0</accession>
<evidence type="ECO:0000313" key="1">
    <source>
        <dbReference type="EMBL" id="MDX4953405.1"/>
    </source>
</evidence>
<dbReference type="Proteomes" id="UP001287445">
    <property type="component" value="Unassembled WGS sequence"/>
</dbReference>
<dbReference type="RefSeq" id="WP_319072788.1">
    <property type="nucleotide sequence ID" value="NZ_JAWWMZ010000002.1"/>
</dbReference>
<dbReference type="AlphaFoldDB" id="A0AAJ2QWN0"/>
<proteinExistence type="predicted"/>
<evidence type="ECO:0008006" key="3">
    <source>
        <dbReference type="Google" id="ProtNLM"/>
    </source>
</evidence>